<dbReference type="EMBL" id="CP020557">
    <property type="protein sequence ID" value="ARF66862.1"/>
    <property type="molecule type" value="Genomic_DNA"/>
</dbReference>
<dbReference type="Pfam" id="PF20773">
    <property type="entry name" value="InhA-like_MAM"/>
    <property type="match status" value="1"/>
</dbReference>
<reference evidence="5 6" key="1">
    <citation type="submission" date="2017-03" db="EMBL/GenBank/DDBJ databases">
        <title>Paenibacillus larvae genome sequencing.</title>
        <authorList>
            <person name="Dingman D.W."/>
        </authorList>
    </citation>
    <scope>NUCLEOTIDE SEQUENCE [LARGE SCALE GENOMIC DNA]</scope>
    <source>
        <strain evidence="5 6">SAG 10367</strain>
    </source>
</reference>
<feature type="signal peptide" evidence="2">
    <location>
        <begin position="1"/>
        <end position="29"/>
    </location>
</feature>
<dbReference type="Proteomes" id="UP000192727">
    <property type="component" value="Chromosome"/>
</dbReference>
<sequence>MKTGKWLSILLSASLVIGAGTSFPASSYAQTADNEKGGIDWGLVNQEAVVKSLQEQGKLSPKAPDEEVQKAVEEYVTKGENPHSTTDGIDTTTDFGKLAFKNRQGMQQQTSEKVARGENAGVEESGDTENRSIAPKKKAFTDNAVVALIEFPDYKHNQIKKGQMFWTADFSPVHYKQLLFNPNGYTTKEGFKTDTMTQYYNEQSAGTWNPNGTVTPWIMAQNNAAYYGAHKGSSKDANPRELVKGTLEAIGKQIAGNEALYDQRDPYDLDGDGNTMEPDGILDNLFIVHSGMGEEAGGGDLGEDAIWAHRSTLRQPVEIPGTKLKAYDYIIQPEDGAIGVFVHEYGHNLGLPDEYDTAYSGSGSPIEAWSVMSGGSWSGQIPGTEPTGFSPWAKLFLSKTYGLDWPTAKTTNFDELKNKQNVTLSEAVEQKKKGKILKIDLPDVPKQASTQPIEGKNAYFSTKGDRLTTSMMSTPLDLTESKSVHLTFDSWRDIEKGYDFLNVNAIDESGGKTKVKAYSDTTGKWVTEKVDLSGFVGKKVKLEFEYVTDEYTSGEGAFLDNIQVEADGSIILKDQAEGTGEFTLNGFKVFDGSPTYFPNYYLVEYRTHNGVNKGLLHRSVPYDPGMVVWYYDGRYEEDNQTGKHPGYGFLGVVDAHQTALKDKAGKAAKTSVQIKDAAFGFDKTRPIQFGDVTQLGLPGIPTFSDGLDYSTPFNPAGGKILPKNGINIKLKSENKRQGNILLEVSIAKK</sequence>
<gene>
    <name evidence="5" type="ORF">B7C51_02120</name>
</gene>
<dbReference type="NCBIfam" id="TIGR03296">
    <property type="entry name" value="M6dom_TIGR03296"/>
    <property type="match status" value="1"/>
</dbReference>
<dbReference type="PIRSF" id="PIRSF007519">
    <property type="entry name" value="Protease_InhA"/>
    <property type="match status" value="1"/>
</dbReference>
<evidence type="ECO:0000256" key="2">
    <source>
        <dbReference type="SAM" id="SignalP"/>
    </source>
</evidence>
<organism evidence="5 6">
    <name type="scientific">Paenibacillus larvae subsp. pulvifaciens</name>
    <dbReference type="NCBI Taxonomy" id="1477"/>
    <lineage>
        <taxon>Bacteria</taxon>
        <taxon>Bacillati</taxon>
        <taxon>Bacillota</taxon>
        <taxon>Bacilli</taxon>
        <taxon>Bacillales</taxon>
        <taxon>Paenibacillaceae</taxon>
        <taxon>Paenibacillus</taxon>
    </lineage>
</organism>
<dbReference type="PANTHER" id="PTHR41775">
    <property type="entry name" value="SECRETED PROTEIN-RELATED"/>
    <property type="match status" value="1"/>
</dbReference>
<dbReference type="Pfam" id="PF05547">
    <property type="entry name" value="Peptidase_M6"/>
    <property type="match status" value="1"/>
</dbReference>
<dbReference type="GO" id="GO:0008233">
    <property type="term" value="F:peptidase activity"/>
    <property type="evidence" value="ECO:0007669"/>
    <property type="project" value="InterPro"/>
</dbReference>
<dbReference type="Pfam" id="PF20774">
    <property type="entry name" value="InhA-like_VEG"/>
    <property type="match status" value="1"/>
</dbReference>
<feature type="domain" description="Immune inhibitor A-like metallopeptidase VEG" evidence="4">
    <location>
        <begin position="599"/>
        <end position="736"/>
    </location>
</feature>
<keyword evidence="2" id="KW-0732">Signal</keyword>
<evidence type="ECO:0000313" key="6">
    <source>
        <dbReference type="Proteomes" id="UP000192727"/>
    </source>
</evidence>
<dbReference type="PANTHER" id="PTHR41775:SF1">
    <property type="entry name" value="PEPTIDASE M6-LIKE DOMAIN-CONTAINING PROTEIN"/>
    <property type="match status" value="1"/>
</dbReference>
<evidence type="ECO:0000259" key="4">
    <source>
        <dbReference type="Pfam" id="PF20774"/>
    </source>
</evidence>
<accession>A0A1V0UPI0</accession>
<dbReference type="InterPro" id="IPR048665">
    <property type="entry name" value="InhA-like_VEG"/>
</dbReference>
<dbReference type="RefSeq" id="WP_083038417.1">
    <property type="nucleotide sequence ID" value="NZ_CP020557.1"/>
</dbReference>
<evidence type="ECO:0000259" key="3">
    <source>
        <dbReference type="Pfam" id="PF05547"/>
    </source>
</evidence>
<feature type="region of interest" description="Disordered" evidence="1">
    <location>
        <begin position="106"/>
        <end position="134"/>
    </location>
</feature>
<dbReference type="AlphaFoldDB" id="A0A1V0UPI0"/>
<protein>
    <submittedName>
        <fullName evidence="5">Uncharacterized protein</fullName>
    </submittedName>
</protein>
<dbReference type="SUPFAM" id="SSF55486">
    <property type="entry name" value="Metalloproteases ('zincins'), catalytic domain"/>
    <property type="match status" value="1"/>
</dbReference>
<name>A0A1V0UPI0_9BACL</name>
<evidence type="ECO:0000256" key="1">
    <source>
        <dbReference type="SAM" id="MobiDB-lite"/>
    </source>
</evidence>
<dbReference type="InterPro" id="IPR012300">
    <property type="entry name" value="Pept_M6_InhA"/>
</dbReference>
<feature type="chain" id="PRO_5012640547" evidence="2">
    <location>
        <begin position="30"/>
        <end position="749"/>
    </location>
</feature>
<evidence type="ECO:0000313" key="5">
    <source>
        <dbReference type="EMBL" id="ARF66862.1"/>
    </source>
</evidence>
<feature type="domain" description="Peptidase M6-like" evidence="3">
    <location>
        <begin position="139"/>
        <end position="405"/>
    </location>
</feature>
<proteinExistence type="predicted"/>
<dbReference type="InterPro" id="IPR008757">
    <property type="entry name" value="Peptidase_M6-like_domain"/>
</dbReference>
<dbReference type="GO" id="GO:0006508">
    <property type="term" value="P:proteolysis"/>
    <property type="evidence" value="ECO:0007669"/>
    <property type="project" value="InterPro"/>
</dbReference>